<dbReference type="InterPro" id="IPR022822">
    <property type="entry name" value="LutA"/>
</dbReference>
<feature type="domain" description="Cysteine-rich" evidence="2">
    <location>
        <begin position="132"/>
        <end position="215"/>
    </location>
</feature>
<proteinExistence type="inferred from homology"/>
<comment type="function">
    <text evidence="1">Is involved in L-lactate degradation and allows cells to grow with lactate as the sole carbon source.</text>
</comment>
<feature type="domain" description="Cysteine-rich" evidence="2">
    <location>
        <begin position="3"/>
        <end position="83"/>
    </location>
</feature>
<dbReference type="PANTHER" id="PTHR30296">
    <property type="entry name" value="UNCHARACTERIZED PROTEIN YKGE"/>
    <property type="match status" value="1"/>
</dbReference>
<dbReference type="GO" id="GO:0005829">
    <property type="term" value="C:cytosol"/>
    <property type="evidence" value="ECO:0007669"/>
    <property type="project" value="TreeGrafter"/>
</dbReference>
<comment type="similarity">
    <text evidence="1">Belongs to the LutA/YkgE family.</text>
</comment>
<name>A0A268NWR7_SHOCL</name>
<dbReference type="PANTHER" id="PTHR30296:SF0">
    <property type="entry name" value="LACTATE UTILIZATION PROTEIN A"/>
    <property type="match status" value="1"/>
</dbReference>
<protein>
    <recommendedName>
        <fullName evidence="1">Lactate utilization protein A</fullName>
    </recommendedName>
</protein>
<organism evidence="3 4">
    <name type="scientific">Shouchella clausii</name>
    <name type="common">Alkalihalobacillus clausii</name>
    <dbReference type="NCBI Taxonomy" id="79880"/>
    <lineage>
        <taxon>Bacteria</taxon>
        <taxon>Bacillati</taxon>
        <taxon>Bacillota</taxon>
        <taxon>Bacilli</taxon>
        <taxon>Bacillales</taxon>
        <taxon>Bacillaceae</taxon>
        <taxon>Shouchella</taxon>
    </lineage>
</organism>
<evidence type="ECO:0000313" key="4">
    <source>
        <dbReference type="Proteomes" id="UP000216207"/>
    </source>
</evidence>
<dbReference type="Proteomes" id="UP000216207">
    <property type="component" value="Unassembled WGS sequence"/>
</dbReference>
<dbReference type="EMBL" id="NPCC01000025">
    <property type="protein sequence ID" value="PAE87952.1"/>
    <property type="molecule type" value="Genomic_DNA"/>
</dbReference>
<accession>A0A268NWR7</accession>
<sequence length="239" mass="26323">MNVSLFVTCLADIFYPGVGKDTVEVLERHGCNVKFPENQICCGQPAFNSGYHEDTKKAAKHTIETFADADYVVLPSGSCAAMLLEYKELFADEPEWEKRAEELASKTYELTQFLVRVLKVEDIGAVCHKKATYHTSCHMSRLLRETEAPFSLLEQVKGLELAPLANKESCCGFGGTFSVKMPAISEQMVEEKVGHIEATGADLLIGADCGCLMNIGGRIERNGKTIEVKHIAQVLNSKE</sequence>
<dbReference type="HAMAP" id="MF_02105">
    <property type="entry name" value="LutA"/>
    <property type="match status" value="1"/>
</dbReference>
<dbReference type="RefSeq" id="WP_095316686.1">
    <property type="nucleotide sequence ID" value="NZ_BOQQ01000009.1"/>
</dbReference>
<dbReference type="AlphaFoldDB" id="A0A268NWR7"/>
<dbReference type="Pfam" id="PF02754">
    <property type="entry name" value="CCG"/>
    <property type="match status" value="2"/>
</dbReference>
<gene>
    <name evidence="1" type="primary">lutA</name>
    <name evidence="3" type="ORF">CHH72_15925</name>
</gene>
<evidence type="ECO:0000256" key="1">
    <source>
        <dbReference type="HAMAP-Rule" id="MF_02105"/>
    </source>
</evidence>
<dbReference type="InterPro" id="IPR004017">
    <property type="entry name" value="Cys_rich_dom"/>
</dbReference>
<evidence type="ECO:0000313" key="3">
    <source>
        <dbReference type="EMBL" id="PAE87952.1"/>
    </source>
</evidence>
<reference evidence="3 4" key="1">
    <citation type="submission" date="2017-07" db="EMBL/GenBank/DDBJ databases">
        <title>Isolation and whole genome analysis of endospore-forming bacteria from heroin.</title>
        <authorList>
            <person name="Kalinowski J."/>
            <person name="Ahrens B."/>
            <person name="Al-Dilaimi A."/>
            <person name="Winkler A."/>
            <person name="Wibberg D."/>
            <person name="Schleenbecker U."/>
            <person name="Ruckert C."/>
            <person name="Wolfel R."/>
            <person name="Grass G."/>
        </authorList>
    </citation>
    <scope>NUCLEOTIDE SEQUENCE [LARGE SCALE GENOMIC DNA]</scope>
    <source>
        <strain evidence="3 4">7539</strain>
    </source>
</reference>
<comment type="caution">
    <text evidence="3">The sequence shown here is derived from an EMBL/GenBank/DDBJ whole genome shotgun (WGS) entry which is preliminary data.</text>
</comment>
<dbReference type="GO" id="GO:0016491">
    <property type="term" value="F:oxidoreductase activity"/>
    <property type="evidence" value="ECO:0007669"/>
    <property type="project" value="UniProtKB-ARBA"/>
</dbReference>
<evidence type="ECO:0000259" key="2">
    <source>
        <dbReference type="Pfam" id="PF02754"/>
    </source>
</evidence>
<dbReference type="GO" id="GO:0006089">
    <property type="term" value="P:lactate metabolic process"/>
    <property type="evidence" value="ECO:0007669"/>
    <property type="project" value="UniProtKB-UniRule"/>
</dbReference>